<feature type="non-terminal residue" evidence="2">
    <location>
        <position position="1"/>
    </location>
</feature>
<dbReference type="AlphaFoldDB" id="A0ABD0QGX3"/>
<accession>A0ABD0QGX3</accession>
<keyword evidence="3" id="KW-1185">Reference proteome</keyword>
<evidence type="ECO:0000256" key="1">
    <source>
        <dbReference type="SAM" id="MobiDB-lite"/>
    </source>
</evidence>
<reference evidence="2 3" key="1">
    <citation type="submission" date="2024-05" db="EMBL/GenBank/DDBJ databases">
        <title>Genome sequencing and assembly of Indian major carp, Cirrhinus mrigala (Hamilton, 1822).</title>
        <authorList>
            <person name="Mohindra V."/>
            <person name="Chowdhury L.M."/>
            <person name="Lal K."/>
            <person name="Jena J.K."/>
        </authorList>
    </citation>
    <scope>NUCLEOTIDE SEQUENCE [LARGE SCALE GENOMIC DNA]</scope>
    <source>
        <strain evidence="2">CM1030</strain>
        <tissue evidence="2">Blood</tissue>
    </source>
</reference>
<comment type="caution">
    <text evidence="2">The sequence shown here is derived from an EMBL/GenBank/DDBJ whole genome shotgun (WGS) entry which is preliminary data.</text>
</comment>
<evidence type="ECO:0000313" key="2">
    <source>
        <dbReference type="EMBL" id="KAL0184968.1"/>
    </source>
</evidence>
<proteinExistence type="predicted"/>
<dbReference type="Proteomes" id="UP001529510">
    <property type="component" value="Unassembled WGS sequence"/>
</dbReference>
<name>A0ABD0QGX3_CIRMR</name>
<feature type="region of interest" description="Disordered" evidence="1">
    <location>
        <begin position="1"/>
        <end position="27"/>
    </location>
</feature>
<gene>
    <name evidence="2" type="ORF">M9458_020664</name>
</gene>
<feature type="non-terminal residue" evidence="2">
    <location>
        <position position="64"/>
    </location>
</feature>
<dbReference type="EMBL" id="JAMKFB020000009">
    <property type="protein sequence ID" value="KAL0184968.1"/>
    <property type="molecule type" value="Genomic_DNA"/>
</dbReference>
<sequence length="64" mass="7177">GSLKETDSECRKERRESSEDRHTSREEQQRLLGAGIIEYPSLLSYASTPGCSPPAEDTIKTTYD</sequence>
<protein>
    <submittedName>
        <fullName evidence="2">Uncharacterized protein</fullName>
    </submittedName>
</protein>
<organism evidence="2 3">
    <name type="scientific">Cirrhinus mrigala</name>
    <name type="common">Mrigala</name>
    <dbReference type="NCBI Taxonomy" id="683832"/>
    <lineage>
        <taxon>Eukaryota</taxon>
        <taxon>Metazoa</taxon>
        <taxon>Chordata</taxon>
        <taxon>Craniata</taxon>
        <taxon>Vertebrata</taxon>
        <taxon>Euteleostomi</taxon>
        <taxon>Actinopterygii</taxon>
        <taxon>Neopterygii</taxon>
        <taxon>Teleostei</taxon>
        <taxon>Ostariophysi</taxon>
        <taxon>Cypriniformes</taxon>
        <taxon>Cyprinidae</taxon>
        <taxon>Labeoninae</taxon>
        <taxon>Labeonini</taxon>
        <taxon>Cirrhinus</taxon>
    </lineage>
</organism>
<evidence type="ECO:0000313" key="3">
    <source>
        <dbReference type="Proteomes" id="UP001529510"/>
    </source>
</evidence>